<dbReference type="InterPro" id="IPR027417">
    <property type="entry name" value="P-loop_NTPase"/>
</dbReference>
<proteinExistence type="predicted"/>
<evidence type="ECO:0000313" key="3">
    <source>
        <dbReference type="EMBL" id="OBV11152.1"/>
    </source>
</evidence>
<protein>
    <submittedName>
        <fullName evidence="3">SMC domain protein</fullName>
    </submittedName>
</protein>
<feature type="domain" description="RecF/RecN/SMC N-terminal" evidence="2">
    <location>
        <begin position="27"/>
        <end position="365"/>
    </location>
</feature>
<dbReference type="PANTHER" id="PTHR32182">
    <property type="entry name" value="DNA REPLICATION AND REPAIR PROTEIN RECF"/>
    <property type="match status" value="1"/>
</dbReference>
<evidence type="ECO:0000259" key="2">
    <source>
        <dbReference type="Pfam" id="PF02463"/>
    </source>
</evidence>
<dbReference type="PANTHER" id="PTHR32182:SF22">
    <property type="entry name" value="ATP-DEPENDENT ENDONUCLEASE, OLD FAMILY-RELATED"/>
    <property type="match status" value="1"/>
</dbReference>
<name>A0A1A7BI79_9SPHN</name>
<dbReference type="InterPro" id="IPR003395">
    <property type="entry name" value="RecF/RecN/SMC_N"/>
</dbReference>
<dbReference type="PATRIC" id="fig|1300349.4.peg.1557"/>
<organism evidence="3 4">
    <name type="scientific">Erythrobacter dokdonensis DSW-74</name>
    <dbReference type="NCBI Taxonomy" id="1300349"/>
    <lineage>
        <taxon>Bacteria</taxon>
        <taxon>Pseudomonadati</taxon>
        <taxon>Pseudomonadota</taxon>
        <taxon>Alphaproteobacteria</taxon>
        <taxon>Sphingomonadales</taxon>
        <taxon>Erythrobacteraceae</taxon>
        <taxon>Erythrobacter/Porphyrobacter group</taxon>
        <taxon>Erythrobacter</taxon>
    </lineage>
</organism>
<reference evidence="3 4" key="1">
    <citation type="submission" date="2016-06" db="EMBL/GenBank/DDBJ databases">
        <title>Genome sequence of Porphyrobacter dokdonensis DSW-74.</title>
        <authorList>
            <person name="Kim J.F."/>
            <person name="Song J.Y."/>
        </authorList>
    </citation>
    <scope>NUCLEOTIDE SEQUENCE [LARGE SCALE GENOMIC DNA]</scope>
    <source>
        <strain evidence="3 4">DSW-74</strain>
    </source>
</reference>
<dbReference type="EMBL" id="LZYB01000003">
    <property type="protein sequence ID" value="OBV11152.1"/>
    <property type="molecule type" value="Genomic_DNA"/>
</dbReference>
<sequence>MAARGKVNEGDQDAAAPIQERQVPPRIKTLTLRNFRAFPGPAEVPIPFNGKNLVIFGENGSGKSTIFHALDGFFSVAERNNGERRQRLEKNVNLFSDLDLDETWVQVEFDDNAVEKWDASSHPCDPGQHRSERVFAAGYRKAFLDYRSLLETNFRHSGGAINLFDICVQTVLRDYRTAHEGSEETIRDLWHVLRKHINPPRWDTSVGRDKDERNLYRTSVNTGISEALDALVPLVNDMLKALGWTDTELERFDFPRLTYNNAWPVKLRDFDGKSIKPVIKFNGQELDAPHLSLNEARQSALALAIYFAGRKLCAATTLVDVPKIMVLDDVIVSLDQSNRLPILDLLAEEFREWQIIILTHDRLWFDMTRSYHRRHLADRFWTYAELHAGANLQAPPTPVATSSSSAKESIDLAKTFLAQGHINAAGNAARISAERALREFCDVKRIPVRYRLETEKIAFSDLIEGARQWSGREANGHYNDVLDHLKMYVEILLNRLSHGGSTNLERHDVQGAIAATDALLFALKVTSKYEQNL</sequence>
<dbReference type="RefSeq" id="WP_068863740.1">
    <property type="nucleotide sequence ID" value="NZ_LZYB01000003.1"/>
</dbReference>
<dbReference type="GO" id="GO:0000731">
    <property type="term" value="P:DNA synthesis involved in DNA repair"/>
    <property type="evidence" value="ECO:0007669"/>
    <property type="project" value="TreeGrafter"/>
</dbReference>
<gene>
    <name evidence="3" type="ORF">I603_1560</name>
</gene>
<dbReference type="STRING" id="1300349.I603_1560"/>
<accession>A0A1A7BI79</accession>
<dbReference type="Proteomes" id="UP000092484">
    <property type="component" value="Unassembled WGS sequence"/>
</dbReference>
<dbReference type="AlphaFoldDB" id="A0A1A7BI79"/>
<dbReference type="Gene3D" id="3.40.50.300">
    <property type="entry name" value="P-loop containing nucleotide triphosphate hydrolases"/>
    <property type="match status" value="1"/>
</dbReference>
<keyword evidence="4" id="KW-1185">Reference proteome</keyword>
<dbReference type="GO" id="GO:0006302">
    <property type="term" value="P:double-strand break repair"/>
    <property type="evidence" value="ECO:0007669"/>
    <property type="project" value="TreeGrafter"/>
</dbReference>
<feature type="region of interest" description="Disordered" evidence="1">
    <location>
        <begin position="1"/>
        <end position="21"/>
    </location>
</feature>
<evidence type="ECO:0000256" key="1">
    <source>
        <dbReference type="SAM" id="MobiDB-lite"/>
    </source>
</evidence>
<dbReference type="Pfam" id="PF02463">
    <property type="entry name" value="SMC_N"/>
    <property type="match status" value="1"/>
</dbReference>
<comment type="caution">
    <text evidence="3">The sequence shown here is derived from an EMBL/GenBank/DDBJ whole genome shotgun (WGS) entry which is preliminary data.</text>
</comment>
<dbReference type="SUPFAM" id="SSF52540">
    <property type="entry name" value="P-loop containing nucleoside triphosphate hydrolases"/>
    <property type="match status" value="1"/>
</dbReference>
<evidence type="ECO:0000313" key="4">
    <source>
        <dbReference type="Proteomes" id="UP000092484"/>
    </source>
</evidence>